<keyword evidence="2" id="KW-0472">Membrane</keyword>
<name>A0AAE0MKI8_9PEZI</name>
<sequence>MNNDPAPSFAARQSLPSQPRRHRNSHDDDDHSTSTSAHHQPSRTDDGGGESSAAAAAAVTEAAAATAASRSSRKQKRREGMAKKLQFMSHLQKSLDTVVFSYICALYYMECSFTRLLLRIIPHYIFISPKDSLLLLPAHRPHVFAILIPNLICLLLHLILSLPRANEATRGYMHGGVIIDFIGQKPPSSRLGLLFLDLVILGVQCLMLAVHQEREKLRKAVLPALRNAAGAGGGQTTATSGAGSRDGTTAPDSTQDHDAEERGVMRGEAYAADNDDDGRAERQPLSEGSHHSSYREYGIGPGGDNQERMGSGYSPASAAVDMVDIMRSGNAVLADFHVVHAVRSVGNDYQSAAAYSLQSLGYTAALAAAMAAERRARLGDQRGQ</sequence>
<comment type="caution">
    <text evidence="4">The sequence shown here is derived from an EMBL/GenBank/DDBJ whole genome shotgun (WGS) entry which is preliminary data.</text>
</comment>
<dbReference type="AlphaFoldDB" id="A0AAE0MKI8"/>
<feature type="domain" description="DUF1746" evidence="3">
    <location>
        <begin position="94"/>
        <end position="207"/>
    </location>
</feature>
<evidence type="ECO:0000313" key="5">
    <source>
        <dbReference type="Proteomes" id="UP001286456"/>
    </source>
</evidence>
<proteinExistence type="predicted"/>
<dbReference type="EMBL" id="JAUEPO010000001">
    <property type="protein sequence ID" value="KAK3335525.1"/>
    <property type="molecule type" value="Genomic_DNA"/>
</dbReference>
<dbReference type="GO" id="GO:0005783">
    <property type="term" value="C:endoplasmic reticulum"/>
    <property type="evidence" value="ECO:0007669"/>
    <property type="project" value="TreeGrafter"/>
</dbReference>
<reference evidence="4" key="1">
    <citation type="journal article" date="2023" name="Mol. Phylogenet. Evol.">
        <title>Genome-scale phylogeny and comparative genomics of the fungal order Sordariales.</title>
        <authorList>
            <person name="Hensen N."/>
            <person name="Bonometti L."/>
            <person name="Westerberg I."/>
            <person name="Brannstrom I.O."/>
            <person name="Guillou S."/>
            <person name="Cros-Aarteil S."/>
            <person name="Calhoun S."/>
            <person name="Haridas S."/>
            <person name="Kuo A."/>
            <person name="Mondo S."/>
            <person name="Pangilinan J."/>
            <person name="Riley R."/>
            <person name="LaButti K."/>
            <person name="Andreopoulos B."/>
            <person name="Lipzen A."/>
            <person name="Chen C."/>
            <person name="Yan M."/>
            <person name="Daum C."/>
            <person name="Ng V."/>
            <person name="Clum A."/>
            <person name="Steindorff A."/>
            <person name="Ohm R.A."/>
            <person name="Martin F."/>
            <person name="Silar P."/>
            <person name="Natvig D.O."/>
            <person name="Lalanne C."/>
            <person name="Gautier V."/>
            <person name="Ament-Velasquez S.L."/>
            <person name="Kruys A."/>
            <person name="Hutchinson M.I."/>
            <person name="Powell A.J."/>
            <person name="Barry K."/>
            <person name="Miller A.N."/>
            <person name="Grigoriev I.V."/>
            <person name="Debuchy R."/>
            <person name="Gladieux P."/>
            <person name="Hiltunen Thoren M."/>
            <person name="Johannesson H."/>
        </authorList>
    </citation>
    <scope>NUCLEOTIDE SEQUENCE</scope>
    <source>
        <strain evidence="4">SMH4131-1</strain>
    </source>
</reference>
<dbReference type="InterPro" id="IPR013715">
    <property type="entry name" value="DUF1746"/>
</dbReference>
<feature type="region of interest" description="Disordered" evidence="1">
    <location>
        <begin position="1"/>
        <end position="57"/>
    </location>
</feature>
<feature type="compositionally biased region" description="Basic and acidic residues" evidence="1">
    <location>
        <begin position="254"/>
        <end position="265"/>
    </location>
</feature>
<dbReference type="GO" id="GO:0032933">
    <property type="term" value="P:SREBP signaling pathway"/>
    <property type="evidence" value="ECO:0007669"/>
    <property type="project" value="InterPro"/>
</dbReference>
<feature type="transmembrane region" description="Helical" evidence="2">
    <location>
        <begin position="99"/>
        <end position="121"/>
    </location>
</feature>
<dbReference type="Proteomes" id="UP001286456">
    <property type="component" value="Unassembled WGS sequence"/>
</dbReference>
<organism evidence="4 5">
    <name type="scientific">Cercophora scortea</name>
    <dbReference type="NCBI Taxonomy" id="314031"/>
    <lineage>
        <taxon>Eukaryota</taxon>
        <taxon>Fungi</taxon>
        <taxon>Dikarya</taxon>
        <taxon>Ascomycota</taxon>
        <taxon>Pezizomycotina</taxon>
        <taxon>Sordariomycetes</taxon>
        <taxon>Sordariomycetidae</taxon>
        <taxon>Sordariales</taxon>
        <taxon>Lasiosphaeriaceae</taxon>
        <taxon>Cercophora</taxon>
    </lineage>
</organism>
<dbReference type="Pfam" id="PF08508">
    <property type="entry name" value="DUF1746"/>
    <property type="match status" value="1"/>
</dbReference>
<accession>A0AAE0MKI8</accession>
<evidence type="ECO:0000256" key="2">
    <source>
        <dbReference type="SAM" id="Phobius"/>
    </source>
</evidence>
<evidence type="ECO:0000259" key="3">
    <source>
        <dbReference type="Pfam" id="PF08508"/>
    </source>
</evidence>
<protein>
    <recommendedName>
        <fullName evidence="3">DUF1746 domain-containing protein</fullName>
    </recommendedName>
</protein>
<gene>
    <name evidence="4" type="ORF">B0T19DRAFT_10661</name>
</gene>
<feature type="transmembrane region" description="Helical" evidence="2">
    <location>
        <begin position="142"/>
        <end position="160"/>
    </location>
</feature>
<keyword evidence="5" id="KW-1185">Reference proteome</keyword>
<dbReference type="PANTHER" id="PTHR39405:SF1">
    <property type="entry name" value="DSC E3 UBIQUITIN LIGASE COMPLEX SUBUNIT 4"/>
    <property type="match status" value="1"/>
</dbReference>
<dbReference type="GO" id="GO:0044695">
    <property type="term" value="C:Dsc E3 ubiquitin ligase complex"/>
    <property type="evidence" value="ECO:0007669"/>
    <property type="project" value="InterPro"/>
</dbReference>
<evidence type="ECO:0000313" key="4">
    <source>
        <dbReference type="EMBL" id="KAK3335525.1"/>
    </source>
</evidence>
<evidence type="ECO:0000256" key="1">
    <source>
        <dbReference type="SAM" id="MobiDB-lite"/>
    </source>
</evidence>
<reference evidence="4" key="2">
    <citation type="submission" date="2023-06" db="EMBL/GenBank/DDBJ databases">
        <authorList>
            <consortium name="Lawrence Berkeley National Laboratory"/>
            <person name="Haridas S."/>
            <person name="Hensen N."/>
            <person name="Bonometti L."/>
            <person name="Westerberg I."/>
            <person name="Brannstrom I.O."/>
            <person name="Guillou S."/>
            <person name="Cros-Aarteil S."/>
            <person name="Calhoun S."/>
            <person name="Kuo A."/>
            <person name="Mondo S."/>
            <person name="Pangilinan J."/>
            <person name="Riley R."/>
            <person name="Labutti K."/>
            <person name="Andreopoulos B."/>
            <person name="Lipzen A."/>
            <person name="Chen C."/>
            <person name="Yanf M."/>
            <person name="Daum C."/>
            <person name="Ng V."/>
            <person name="Clum A."/>
            <person name="Steindorff A."/>
            <person name="Ohm R."/>
            <person name="Martin F."/>
            <person name="Silar P."/>
            <person name="Natvig D."/>
            <person name="Lalanne C."/>
            <person name="Gautier V."/>
            <person name="Ament-Velasquez S.L."/>
            <person name="Kruys A."/>
            <person name="Hutchinson M.I."/>
            <person name="Powell A.J."/>
            <person name="Barry K."/>
            <person name="Miller A.N."/>
            <person name="Grigoriev I.V."/>
            <person name="Debuchy R."/>
            <person name="Gladieux P."/>
            <person name="Thoren M.H."/>
            <person name="Johannesson H."/>
        </authorList>
    </citation>
    <scope>NUCLEOTIDE SEQUENCE</scope>
    <source>
        <strain evidence="4">SMH4131-1</strain>
    </source>
</reference>
<dbReference type="InterPro" id="IPR038967">
    <property type="entry name" value="Dsc4-like"/>
</dbReference>
<dbReference type="PANTHER" id="PTHR39405">
    <property type="entry name" value="DSC E3 UBIQUITIN LIGASE COMPLEX SUBUNIT 4"/>
    <property type="match status" value="1"/>
</dbReference>
<feature type="region of interest" description="Disordered" evidence="1">
    <location>
        <begin position="229"/>
        <end position="313"/>
    </location>
</feature>
<keyword evidence="2" id="KW-1133">Transmembrane helix</keyword>
<feature type="transmembrane region" description="Helical" evidence="2">
    <location>
        <begin position="191"/>
        <end position="210"/>
    </location>
</feature>
<keyword evidence="2" id="KW-0812">Transmembrane</keyword>
<feature type="compositionally biased region" description="Basic and acidic residues" evidence="1">
    <location>
        <begin position="277"/>
        <end position="294"/>
    </location>
</feature>